<evidence type="ECO:0000256" key="1">
    <source>
        <dbReference type="SAM" id="MobiDB-lite"/>
    </source>
</evidence>
<comment type="caution">
    <text evidence="4">The sequence shown here is derived from an EMBL/GenBank/DDBJ whole genome shotgun (WGS) entry which is preliminary data.</text>
</comment>
<feature type="domain" description="TNase-like" evidence="3">
    <location>
        <begin position="89"/>
        <end position="176"/>
    </location>
</feature>
<evidence type="ECO:0000256" key="2">
    <source>
        <dbReference type="SAM" id="Phobius"/>
    </source>
</evidence>
<dbReference type="RefSeq" id="WP_315725987.1">
    <property type="nucleotide sequence ID" value="NZ_JAVUPU010000004.1"/>
</dbReference>
<name>A0ABU3Q775_9SPHN</name>
<sequence length="187" mass="21123">MKNWDLKREGEALPLSPESRPGRRSRRRSVRAIRLRKAARDFSWLAVLFVCLILLYSEMRRLGAEISPDGVTTHFQFERCETGFLSTCVVDGDTFFLNGENIRLADIDAPEVAARCAREAKLAARATRRLQALLSQGHLALVKPGADKDGFGRKPRIVMRDGRSIGDTMIAEGLARSWDRRYESWCG</sequence>
<evidence type="ECO:0000313" key="5">
    <source>
        <dbReference type="Proteomes" id="UP001259572"/>
    </source>
</evidence>
<dbReference type="InterPro" id="IPR016071">
    <property type="entry name" value="Staphylococal_nuclease_OB-fold"/>
</dbReference>
<accession>A0ABU3Q775</accession>
<dbReference type="InterPro" id="IPR035437">
    <property type="entry name" value="SNase_OB-fold_sf"/>
</dbReference>
<proteinExistence type="predicted"/>
<dbReference type="Pfam" id="PF00565">
    <property type="entry name" value="SNase"/>
    <property type="match status" value="1"/>
</dbReference>
<feature type="compositionally biased region" description="Basic and acidic residues" evidence="1">
    <location>
        <begin position="1"/>
        <end position="11"/>
    </location>
</feature>
<keyword evidence="5" id="KW-1185">Reference proteome</keyword>
<dbReference type="Proteomes" id="UP001259572">
    <property type="component" value="Unassembled WGS sequence"/>
</dbReference>
<dbReference type="PROSITE" id="PS50830">
    <property type="entry name" value="TNASE_3"/>
    <property type="match status" value="1"/>
</dbReference>
<dbReference type="Gene3D" id="2.40.50.90">
    <property type="match status" value="1"/>
</dbReference>
<dbReference type="EMBL" id="JAVUPU010000004">
    <property type="protein sequence ID" value="MDT9599246.1"/>
    <property type="molecule type" value="Genomic_DNA"/>
</dbReference>
<evidence type="ECO:0000259" key="3">
    <source>
        <dbReference type="PROSITE" id="PS50830"/>
    </source>
</evidence>
<keyword evidence="2" id="KW-0472">Membrane</keyword>
<feature type="transmembrane region" description="Helical" evidence="2">
    <location>
        <begin position="38"/>
        <end position="57"/>
    </location>
</feature>
<gene>
    <name evidence="4" type="ORF">RQX22_09815</name>
</gene>
<protein>
    <submittedName>
        <fullName evidence="4">Thermonuclease family protein</fullName>
    </submittedName>
</protein>
<keyword evidence="2" id="KW-1133">Transmembrane helix</keyword>
<dbReference type="SUPFAM" id="SSF50199">
    <property type="entry name" value="Staphylococcal nuclease"/>
    <property type="match status" value="1"/>
</dbReference>
<feature type="region of interest" description="Disordered" evidence="1">
    <location>
        <begin position="1"/>
        <end position="23"/>
    </location>
</feature>
<organism evidence="4 5">
    <name type="scientific">Sphingosinicella rhizophila</name>
    <dbReference type="NCBI Taxonomy" id="3050082"/>
    <lineage>
        <taxon>Bacteria</taxon>
        <taxon>Pseudomonadati</taxon>
        <taxon>Pseudomonadota</taxon>
        <taxon>Alphaproteobacteria</taxon>
        <taxon>Sphingomonadales</taxon>
        <taxon>Sphingosinicellaceae</taxon>
        <taxon>Sphingosinicella</taxon>
    </lineage>
</organism>
<evidence type="ECO:0000313" key="4">
    <source>
        <dbReference type="EMBL" id="MDT9599246.1"/>
    </source>
</evidence>
<keyword evidence="2" id="KW-0812">Transmembrane</keyword>
<reference evidence="4 5" key="1">
    <citation type="submission" date="2023-05" db="EMBL/GenBank/DDBJ databases">
        <authorList>
            <person name="Guo Y."/>
        </authorList>
    </citation>
    <scope>NUCLEOTIDE SEQUENCE [LARGE SCALE GENOMIC DNA]</scope>
    <source>
        <strain evidence="4 5">GR2756</strain>
    </source>
</reference>